<evidence type="ECO:0000313" key="2">
    <source>
        <dbReference type="Proteomes" id="UP000230211"/>
    </source>
</evidence>
<proteinExistence type="predicted"/>
<reference evidence="1 2" key="1">
    <citation type="submission" date="2017-07" db="EMBL/GenBank/DDBJ databases">
        <title>In vitro design and evaluation of phage cocktails against multidrug-resistant Aeromonas salmonicida.</title>
        <authorList>
            <person name="Chen L."/>
            <person name="Yuan S."/>
            <person name="Ma Y."/>
        </authorList>
    </citation>
    <scope>NUCLEOTIDE SEQUENCE [LARGE SCALE GENOMIC DNA]</scope>
</reference>
<dbReference type="Proteomes" id="UP000230211">
    <property type="component" value="Segment"/>
</dbReference>
<dbReference type="EMBL" id="MF498773">
    <property type="protein sequence ID" value="ATI17516.1"/>
    <property type="molecule type" value="Genomic_DNA"/>
</dbReference>
<sequence length="111" mass="12892">MYDAKDLLTEITIRNKRSTDEIVEEILNAVIRDMLNRRSLIGTTTYSVVCDFISARIPKTVEFDKNLVLIEIINQANLRGFDCEYDNHKELFNFGVSVESIKEFTKNQKNN</sequence>
<organism evidence="1 2">
    <name type="scientific">Aeromonas phage AS-szw</name>
    <dbReference type="NCBI Taxonomy" id="2026114"/>
    <lineage>
        <taxon>Viruses</taxon>
        <taxon>Duplodnaviria</taxon>
        <taxon>Heunggongvirae</taxon>
        <taxon>Uroviricota</taxon>
        <taxon>Caudoviricetes</taxon>
        <taxon>Pantevenvirales</taxon>
        <taxon>Straboviridae</taxon>
        <taxon>Emmerichvirinae</taxon>
        <taxon>Ceceduovirus</taxon>
        <taxon>Ceceduovirus aszj</taxon>
    </lineage>
</organism>
<accession>A0A291LDQ4</accession>
<name>A0A291LDQ4_9CAUD</name>
<protein>
    <submittedName>
        <fullName evidence="1">Uncharacterized protein</fullName>
    </submittedName>
</protein>
<evidence type="ECO:0000313" key="1">
    <source>
        <dbReference type="EMBL" id="ATI17516.1"/>
    </source>
</evidence>